<proteinExistence type="predicted"/>
<reference evidence="3 4" key="1">
    <citation type="journal article" date="2021" name="Sci. Rep.">
        <title>Phenotypic and genomic hallmarks of a novel, potentially pathogenic rapidly growing Mycobacterium species related to the Mycobacterium fortuitum complex.</title>
        <authorList>
            <person name="Gharbi R."/>
            <person name="Khanna V."/>
            <person name="Frigui W."/>
            <person name="Mhenni B."/>
            <person name="Brosch R."/>
            <person name="Mardassi H."/>
        </authorList>
    </citation>
    <scope>NUCLEOTIDE SEQUENCE [LARGE SCALE GENOMIC DNA]</scope>
    <source>
        <strain evidence="3 4">TNTM28</strain>
    </source>
</reference>
<evidence type="ECO:0000256" key="1">
    <source>
        <dbReference type="SAM" id="MobiDB-lite"/>
    </source>
</evidence>
<dbReference type="Gene3D" id="3.90.79.10">
    <property type="entry name" value="Nucleoside Triphosphate Pyrophosphohydrolase"/>
    <property type="match status" value="1"/>
</dbReference>
<dbReference type="SUPFAM" id="SSF55811">
    <property type="entry name" value="Nudix"/>
    <property type="match status" value="1"/>
</dbReference>
<sequence length="384" mass="41998">MRTASSISAPAATAAGFKEASNTPVRLPPRRYPDSTACGPADRLVAMSTAAGRDRDESGRPRSTRPRDALGRPLPYGSDGVDRIPDDLELAPAETLAYAQELLDAGQAFSAHEVLEAAWKNGPEHERALWQGLAQLAVGITHVGRGNRVGAAALLRRASAGLALVEPPAPYGVDAVRLADDALALADDVEAAADVEPLRLRPRLTAAIRRTATREVYRNDWLTLREDAIVRPDGSTGVYAVVDKPTYALVIPYDPAQDRFHLVEQFRYPLGLRRWEFPQGTAPEQQHLDPIALAHRELREETGLRAERMERLGQLDVAAGMSSQRGWVFLATGLTEGEHEREHEEQDMHSAWFSRAEVDQMIRDGEVTDAQSLAAFTLLSLGAR</sequence>
<evidence type="ECO:0000259" key="2">
    <source>
        <dbReference type="PROSITE" id="PS51462"/>
    </source>
</evidence>
<keyword evidence="4" id="KW-1185">Reference proteome</keyword>
<gene>
    <name evidence="3" type="ORF">FR943_20790</name>
</gene>
<feature type="domain" description="Nudix hydrolase" evidence="2">
    <location>
        <begin position="243"/>
        <end position="375"/>
    </location>
</feature>
<dbReference type="Gene3D" id="1.10.3450.10">
    <property type="entry name" value="TTHA0068-like"/>
    <property type="match status" value="1"/>
</dbReference>
<dbReference type="Pfam" id="PF00293">
    <property type="entry name" value="NUDIX"/>
    <property type="match status" value="1"/>
</dbReference>
<dbReference type="InterPro" id="IPR023203">
    <property type="entry name" value="TTHA0068_sf"/>
</dbReference>
<dbReference type="Pfam" id="PF03745">
    <property type="entry name" value="DUF309"/>
    <property type="match status" value="1"/>
</dbReference>
<dbReference type="CDD" id="cd24161">
    <property type="entry name" value="NUDIX_ADPRase_Ndx2"/>
    <property type="match status" value="1"/>
</dbReference>
<feature type="compositionally biased region" description="Low complexity" evidence="1">
    <location>
        <begin position="1"/>
        <end position="15"/>
    </location>
</feature>
<dbReference type="InterPro" id="IPR000086">
    <property type="entry name" value="NUDIX_hydrolase_dom"/>
</dbReference>
<feature type="region of interest" description="Disordered" evidence="1">
    <location>
        <begin position="1"/>
        <end position="85"/>
    </location>
</feature>
<evidence type="ECO:0000313" key="4">
    <source>
        <dbReference type="Proteomes" id="UP000812982"/>
    </source>
</evidence>
<feature type="compositionally biased region" description="Basic and acidic residues" evidence="1">
    <location>
        <begin position="52"/>
        <end position="70"/>
    </location>
</feature>
<dbReference type="PROSITE" id="PS51462">
    <property type="entry name" value="NUDIX"/>
    <property type="match status" value="1"/>
</dbReference>
<name>A0ABS6KS13_9MYCO</name>
<comment type="caution">
    <text evidence="3">The sequence shown here is derived from an EMBL/GenBank/DDBJ whole genome shotgun (WGS) entry which is preliminary data.</text>
</comment>
<dbReference type="SUPFAM" id="SSF140663">
    <property type="entry name" value="TTHA0068-like"/>
    <property type="match status" value="1"/>
</dbReference>
<evidence type="ECO:0000313" key="3">
    <source>
        <dbReference type="EMBL" id="MBU9766270.1"/>
    </source>
</evidence>
<accession>A0ABS6KS13</accession>
<dbReference type="PANTHER" id="PTHR34796:SF1">
    <property type="entry name" value="EXPRESSED PROTEIN"/>
    <property type="match status" value="1"/>
</dbReference>
<dbReference type="EMBL" id="VOMB01000023">
    <property type="protein sequence ID" value="MBU9766270.1"/>
    <property type="molecule type" value="Genomic_DNA"/>
</dbReference>
<organism evidence="3 4">
    <name type="scientific">[Mycobacterium] fortunisiensis</name>
    <dbReference type="NCBI Taxonomy" id="2600579"/>
    <lineage>
        <taxon>Bacteria</taxon>
        <taxon>Bacillati</taxon>
        <taxon>Actinomycetota</taxon>
        <taxon>Actinomycetes</taxon>
        <taxon>Mycobacteriales</taxon>
        <taxon>Mycobacteriaceae</taxon>
        <taxon>Mycolicibacterium</taxon>
    </lineage>
</organism>
<dbReference type="InterPro" id="IPR005500">
    <property type="entry name" value="DUF309"/>
</dbReference>
<dbReference type="Proteomes" id="UP000812982">
    <property type="component" value="Unassembled WGS sequence"/>
</dbReference>
<dbReference type="PANTHER" id="PTHR34796">
    <property type="entry name" value="EXPRESSED PROTEIN"/>
    <property type="match status" value="1"/>
</dbReference>
<dbReference type="InterPro" id="IPR015797">
    <property type="entry name" value="NUDIX_hydrolase-like_dom_sf"/>
</dbReference>
<protein>
    <submittedName>
        <fullName evidence="3">DUF309 domain-containing protein</fullName>
    </submittedName>
</protein>